<accession>A0A6J5MFC0</accession>
<name>A0A6J5MFC0_9CAUD</name>
<dbReference type="EMBL" id="LR796737">
    <property type="protein sequence ID" value="CAB4163007.1"/>
    <property type="molecule type" value="Genomic_DNA"/>
</dbReference>
<proteinExistence type="predicted"/>
<gene>
    <name evidence="1" type="ORF">UFOVP436_226</name>
    <name evidence="2" type="ORF">UFOVP784_226</name>
</gene>
<evidence type="ECO:0000313" key="1">
    <source>
        <dbReference type="EMBL" id="CAB4143756.1"/>
    </source>
</evidence>
<protein>
    <submittedName>
        <fullName evidence="1">Uncharacterized protein</fullName>
    </submittedName>
</protein>
<evidence type="ECO:0000313" key="2">
    <source>
        <dbReference type="EMBL" id="CAB4163007.1"/>
    </source>
</evidence>
<reference evidence="1" key="1">
    <citation type="submission" date="2020-04" db="EMBL/GenBank/DDBJ databases">
        <authorList>
            <person name="Chiriac C."/>
            <person name="Salcher M."/>
            <person name="Ghai R."/>
            <person name="Kavagutti S V."/>
        </authorList>
    </citation>
    <scope>NUCLEOTIDE SEQUENCE</scope>
</reference>
<organism evidence="1">
    <name type="scientific">uncultured Caudovirales phage</name>
    <dbReference type="NCBI Taxonomy" id="2100421"/>
    <lineage>
        <taxon>Viruses</taxon>
        <taxon>Duplodnaviria</taxon>
        <taxon>Heunggongvirae</taxon>
        <taxon>Uroviricota</taxon>
        <taxon>Caudoviricetes</taxon>
        <taxon>Peduoviridae</taxon>
        <taxon>Maltschvirus</taxon>
        <taxon>Maltschvirus maltsch</taxon>
    </lineage>
</organism>
<dbReference type="EMBL" id="LR796418">
    <property type="protein sequence ID" value="CAB4143756.1"/>
    <property type="molecule type" value="Genomic_DNA"/>
</dbReference>
<sequence length="438" mass="51268">MTNTVFQKLLESPHFQDAMPRMYRNFKSTMVFSDSNKNFVEFSNSFHEYTSHQTRSWPVELRTQAGQDSIYKEPVNHQHSISGSNLAIPFNVNEFKLSQEDYYSIYSSIFYTEPPAESENDLLIPGLRYLSNNYLIFEMPPTHKVINYKEAYREDDSSREKEFFIPIPWQVYIAVFDPDTMRLLSVQMYFSNSPLTSFNQNIYLPPILNFYSSGMLCRPFFETIEDIEKYPKNITGVFASAYDWIWNSGYNFDIVEPISEFICSPRFKGFLDLIPDTPDNQFIKHTLRSVVGPNNHLGPTYVHHFFRLWQQLDLFQVTNLQWTPFCVEADFFGSSSTVYDEQIFNDFLNNNSFVLTEYYDDESDPDDGYITEEDALNHSEYRAAIRAKVAMHDTTLLDALKVSERFMVLNKIVTQNFSNSSSFRSFINKIFSKISSFV</sequence>